<evidence type="ECO:0000313" key="2">
    <source>
        <dbReference type="WBParaSite" id="Hba_11758"/>
    </source>
</evidence>
<proteinExistence type="predicted"/>
<dbReference type="WBParaSite" id="Hba_11758">
    <property type="protein sequence ID" value="Hba_11758"/>
    <property type="gene ID" value="Hba_11758"/>
</dbReference>
<sequence length="74" mass="8437">MSKGKNITLNQRAMIKVLLEQNLTQNKIFVSFEELEGPSCTCTRTLDMTIIVMYSLIVIVNKILFSPNFNITII</sequence>
<accession>A0A1I7X2S1</accession>
<organism evidence="1 2">
    <name type="scientific">Heterorhabditis bacteriophora</name>
    <name type="common">Entomopathogenic nematode worm</name>
    <dbReference type="NCBI Taxonomy" id="37862"/>
    <lineage>
        <taxon>Eukaryota</taxon>
        <taxon>Metazoa</taxon>
        <taxon>Ecdysozoa</taxon>
        <taxon>Nematoda</taxon>
        <taxon>Chromadorea</taxon>
        <taxon>Rhabditida</taxon>
        <taxon>Rhabditina</taxon>
        <taxon>Rhabditomorpha</taxon>
        <taxon>Strongyloidea</taxon>
        <taxon>Heterorhabditidae</taxon>
        <taxon>Heterorhabditis</taxon>
    </lineage>
</organism>
<dbReference type="Proteomes" id="UP000095283">
    <property type="component" value="Unplaced"/>
</dbReference>
<keyword evidence="1" id="KW-1185">Reference proteome</keyword>
<dbReference type="AlphaFoldDB" id="A0A1I7X2S1"/>
<reference evidence="2" key="1">
    <citation type="submission" date="2016-11" db="UniProtKB">
        <authorList>
            <consortium name="WormBaseParasite"/>
        </authorList>
    </citation>
    <scope>IDENTIFICATION</scope>
</reference>
<evidence type="ECO:0000313" key="1">
    <source>
        <dbReference type="Proteomes" id="UP000095283"/>
    </source>
</evidence>
<protein>
    <submittedName>
        <fullName evidence="2">Transposase</fullName>
    </submittedName>
</protein>
<name>A0A1I7X2S1_HETBA</name>